<dbReference type="AlphaFoldDB" id="A0A8J4CL99"/>
<dbReference type="EMBL" id="BNCQ01000002">
    <property type="protein sequence ID" value="GIL95567.1"/>
    <property type="molecule type" value="Genomic_DNA"/>
</dbReference>
<keyword evidence="6" id="KW-1185">Reference proteome</keyword>
<proteinExistence type="predicted"/>
<evidence type="ECO:0000313" key="6">
    <source>
        <dbReference type="Proteomes" id="UP000747110"/>
    </source>
</evidence>
<dbReference type="PANTHER" id="PTHR13489:SF0">
    <property type="entry name" value="MINI-CHROMOSOME MAINTENANCE COMPLEX-BINDING PROTEIN"/>
    <property type="match status" value="1"/>
</dbReference>
<dbReference type="EMBL" id="BNCP01000022">
    <property type="protein sequence ID" value="GIL82014.1"/>
    <property type="molecule type" value="Genomic_DNA"/>
</dbReference>
<comment type="caution">
    <text evidence="4">The sequence shown here is derived from an EMBL/GenBank/DDBJ whole genome shotgun (WGS) entry which is preliminary data.</text>
</comment>
<sequence length="815" mass="86138">MTVSEIVARPIEAVQRLFQQAGCPSSTDSDWGVVKLFEEAISALGENEIPRLNEHVVERLPHHSLVRFHGMVQDLLNPEYYVGAFQRPNGEWVTTKFSDPEISELDKYDSCGQPIVLERRPVVCVPIPGLSTWTLLSYGRTTERGPVPNADTTAETAGDQPTDEQTQVQPASRAAKRERSSDADAQLHANGESGAGGGSASPAATTQLDQEDSMQDIDLAGDQGSAPSAAAADATDESVTRPRIRRREDLAAGTGRTASSVDVGSEAAAPTRARDQAGGRNHLLAEAGSSALSGEVPGSCMVYLYDNAPAIVLHEVVEIIGVLSHMPQLAALDYENQDPLLEHDLASLELSGGGSGVITANDLGNGEPVEANQSRERLVLEAIRGAHPPTSKVMRLHAIIVRRNPPLVPMCSVAATAASSGPAATDPIANLPPPVLARPVVAPLRDRALGLLRYALGGDAVAAEYVLLQLLGRVAARGDPTVLGQLTMNLCRCPASSPTASASRASSAVHSSPPLVAERIGRGPGPLCAALHAAISCLVPLSVALPLTVESCNGVSWAPQRDSVRERTRPSPLQLAPGTVALLDETLMAPGHLKPEGVASMQALAGVSRRQELLYDFETFHHPVPVDLPLVILTEGRSLLRDSVHVRIPLNATQPFPTAEEVLAVANGDTCRATDASIADTPMGPADGSTDTKLISAATADNAGNLAAELALVRCYLADARTAGDGYELADGMSAVLEQYFVDARWSEARRGNPTPAGANGAAASGGLTVEEFHTKLTMARLLVLSHGERQLTLERWQQLLQLEHTREARLRVVE</sequence>
<name>A0A8J4CL99_9CHLO</name>
<dbReference type="Proteomes" id="UP000722791">
    <property type="component" value="Unassembled WGS sequence"/>
</dbReference>
<evidence type="ECO:0000313" key="5">
    <source>
        <dbReference type="EMBL" id="GIL95567.1"/>
    </source>
</evidence>
<evidence type="ECO:0000313" key="4">
    <source>
        <dbReference type="EMBL" id="GIL82014.1"/>
    </source>
</evidence>
<comment type="subcellular location">
    <subcellularLocation>
        <location evidence="1">Nucleus</location>
    </subcellularLocation>
</comment>
<dbReference type="Proteomes" id="UP000747110">
    <property type="component" value="Unassembled WGS sequence"/>
</dbReference>
<accession>A0A8J4CL99</accession>
<feature type="compositionally biased region" description="Low complexity" evidence="3">
    <location>
        <begin position="220"/>
        <end position="233"/>
    </location>
</feature>
<dbReference type="GO" id="GO:0006261">
    <property type="term" value="P:DNA-templated DNA replication"/>
    <property type="evidence" value="ECO:0007669"/>
    <property type="project" value="TreeGrafter"/>
</dbReference>
<feature type="region of interest" description="Disordered" evidence="3">
    <location>
        <begin position="218"/>
        <end position="279"/>
    </location>
</feature>
<dbReference type="Pfam" id="PF09739">
    <property type="entry name" value="MCM_bind"/>
    <property type="match status" value="3"/>
</dbReference>
<keyword evidence="2" id="KW-0539">Nucleus</keyword>
<feature type="region of interest" description="Disordered" evidence="3">
    <location>
        <begin position="140"/>
        <end position="204"/>
    </location>
</feature>
<dbReference type="GO" id="GO:0005634">
    <property type="term" value="C:nucleus"/>
    <property type="evidence" value="ECO:0007669"/>
    <property type="project" value="UniProtKB-SubCell"/>
</dbReference>
<evidence type="ECO:0000256" key="3">
    <source>
        <dbReference type="SAM" id="MobiDB-lite"/>
    </source>
</evidence>
<gene>
    <name evidence="4" type="ORF">Vretifemale_10940</name>
    <name evidence="5" type="ORF">Vretimale_1575</name>
</gene>
<dbReference type="GO" id="GO:0003682">
    <property type="term" value="F:chromatin binding"/>
    <property type="evidence" value="ECO:0007669"/>
    <property type="project" value="TreeGrafter"/>
</dbReference>
<dbReference type="PANTHER" id="PTHR13489">
    <property type="entry name" value="MINI-CHROMOSOME MAINTENANCE COMPLEX-BINDING PROTEIN"/>
    <property type="match status" value="1"/>
</dbReference>
<dbReference type="InterPro" id="IPR019140">
    <property type="entry name" value="MCM_complex-bd"/>
</dbReference>
<evidence type="ECO:0008006" key="7">
    <source>
        <dbReference type="Google" id="ProtNLM"/>
    </source>
</evidence>
<evidence type="ECO:0000256" key="2">
    <source>
        <dbReference type="ARBA" id="ARBA00023242"/>
    </source>
</evidence>
<organism evidence="4 6">
    <name type="scientific">Volvox reticuliferus</name>
    <dbReference type="NCBI Taxonomy" id="1737510"/>
    <lineage>
        <taxon>Eukaryota</taxon>
        <taxon>Viridiplantae</taxon>
        <taxon>Chlorophyta</taxon>
        <taxon>core chlorophytes</taxon>
        <taxon>Chlorophyceae</taxon>
        <taxon>CS clade</taxon>
        <taxon>Chlamydomonadales</taxon>
        <taxon>Volvocaceae</taxon>
        <taxon>Volvox</taxon>
    </lineage>
</organism>
<evidence type="ECO:0000256" key="1">
    <source>
        <dbReference type="ARBA" id="ARBA00004123"/>
    </source>
</evidence>
<reference evidence="4" key="1">
    <citation type="journal article" date="2021" name="Proc. Natl. Acad. Sci. U.S.A.">
        <title>Three genomes in the algal genus Volvox reveal the fate of a haploid sex-determining region after a transition to homothallism.</title>
        <authorList>
            <person name="Yamamoto K."/>
            <person name="Hamaji T."/>
            <person name="Kawai-Toyooka H."/>
            <person name="Matsuzaki R."/>
            <person name="Takahashi F."/>
            <person name="Nishimura Y."/>
            <person name="Kawachi M."/>
            <person name="Noguchi H."/>
            <person name="Minakuchi Y."/>
            <person name="Umen J.G."/>
            <person name="Toyoda A."/>
            <person name="Nozaki H."/>
        </authorList>
    </citation>
    <scope>NUCLEOTIDE SEQUENCE</scope>
    <source>
        <strain evidence="5">NIES-3785</strain>
        <strain evidence="4">NIES-3786</strain>
    </source>
</reference>
<dbReference type="OrthoDB" id="329666at2759"/>
<protein>
    <recommendedName>
        <fullName evidence="7">Mini-chromosome maintenance complex-binding protein</fullName>
    </recommendedName>
</protein>